<gene>
    <name evidence="9" type="ORF">BYL167_LOCUS38903</name>
    <name evidence="2" type="ORF">CJN711_LOCUS2339</name>
    <name evidence="6" type="ORF">GIL414_LOCUS2298</name>
    <name evidence="3" type="ORF">KQP761_LOCUS26867</name>
    <name evidence="5" type="ORF">MBJ925_LOCUS30516</name>
    <name evidence="7" type="ORF">OVN521_LOCUS33271</name>
    <name evidence="8" type="ORF">SMN809_LOCUS35759</name>
    <name evidence="4" type="ORF">WKI299_LOCUS12897</name>
</gene>
<name>A0A816QST6_9BILA</name>
<dbReference type="EMBL" id="CAJNOV010000143">
    <property type="protein sequence ID" value="CAF1000736.1"/>
    <property type="molecule type" value="Genomic_DNA"/>
</dbReference>
<keyword evidence="11" id="KW-1185">Reference proteome</keyword>
<sequence length="114" mass="13621">MSAADEHAFESMKTRKKEEQNEENQQIEDEENKNQDRLFQFLKDLHQHRNDVRKLGEIRSLTMYKKKNAEAVLDDLLMENDPKKEDEEFLLGEIDKYDRRLELVKRAIKKASSP</sequence>
<evidence type="ECO:0000256" key="1">
    <source>
        <dbReference type="SAM" id="MobiDB-lite"/>
    </source>
</evidence>
<organism evidence="4 10">
    <name type="scientific">Rotaria magnacalcarata</name>
    <dbReference type="NCBI Taxonomy" id="392030"/>
    <lineage>
        <taxon>Eukaryota</taxon>
        <taxon>Metazoa</taxon>
        <taxon>Spiralia</taxon>
        <taxon>Gnathifera</taxon>
        <taxon>Rotifera</taxon>
        <taxon>Eurotatoria</taxon>
        <taxon>Bdelloidea</taxon>
        <taxon>Philodinida</taxon>
        <taxon>Philodinidae</taxon>
        <taxon>Rotaria</taxon>
    </lineage>
</organism>
<evidence type="ECO:0000313" key="11">
    <source>
        <dbReference type="Proteomes" id="UP000663866"/>
    </source>
</evidence>
<dbReference type="Proteomes" id="UP000663855">
    <property type="component" value="Unassembled WGS sequence"/>
</dbReference>
<dbReference type="AlphaFoldDB" id="A0A816QST6"/>
<evidence type="ECO:0000313" key="5">
    <source>
        <dbReference type="EMBL" id="CAF2146711.1"/>
    </source>
</evidence>
<dbReference type="Proteomes" id="UP000681720">
    <property type="component" value="Unassembled WGS sequence"/>
</dbReference>
<dbReference type="EMBL" id="CAJOBH010092214">
    <property type="protein sequence ID" value="CAF4570791.1"/>
    <property type="molecule type" value="Genomic_DNA"/>
</dbReference>
<dbReference type="EMBL" id="CAJNRE010016529">
    <property type="protein sequence ID" value="CAF2146711.1"/>
    <property type="molecule type" value="Genomic_DNA"/>
</dbReference>
<evidence type="ECO:0000313" key="8">
    <source>
        <dbReference type="EMBL" id="CAF4519715.1"/>
    </source>
</evidence>
<dbReference type="Proteomes" id="UP000663866">
    <property type="component" value="Unassembled WGS sequence"/>
</dbReference>
<dbReference type="OrthoDB" id="10049818at2759"/>
<dbReference type="Proteomes" id="UP000663834">
    <property type="component" value="Unassembled WGS sequence"/>
</dbReference>
<dbReference type="EMBL" id="CAJOBG010033441">
    <property type="protein sequence ID" value="CAF4364161.1"/>
    <property type="molecule type" value="Genomic_DNA"/>
</dbReference>
<reference evidence="4" key="1">
    <citation type="submission" date="2021-02" db="EMBL/GenBank/DDBJ databases">
        <authorList>
            <person name="Nowell W R."/>
        </authorList>
    </citation>
    <scope>NUCLEOTIDE SEQUENCE</scope>
</reference>
<dbReference type="EMBL" id="CAJNOW010014729">
    <property type="protein sequence ID" value="CAF1634836.1"/>
    <property type="molecule type" value="Genomic_DNA"/>
</dbReference>
<dbReference type="Proteomes" id="UP000676336">
    <property type="component" value="Unassembled WGS sequence"/>
</dbReference>
<evidence type="ECO:0000313" key="9">
    <source>
        <dbReference type="EMBL" id="CAF4570791.1"/>
    </source>
</evidence>
<comment type="caution">
    <text evidence="4">The sequence shown here is derived from an EMBL/GenBank/DDBJ whole genome shotgun (WGS) entry which is preliminary data.</text>
</comment>
<feature type="compositionally biased region" description="Acidic residues" evidence="1">
    <location>
        <begin position="20"/>
        <end position="31"/>
    </location>
</feature>
<evidence type="ECO:0000313" key="2">
    <source>
        <dbReference type="EMBL" id="CAF1000736.1"/>
    </source>
</evidence>
<protein>
    <submittedName>
        <fullName evidence="4">Uncharacterized protein</fullName>
    </submittedName>
</protein>
<dbReference type="EMBL" id="CAJOBI010086186">
    <property type="protein sequence ID" value="CAF4519715.1"/>
    <property type="molecule type" value="Genomic_DNA"/>
</dbReference>
<dbReference type="Proteomes" id="UP000663824">
    <property type="component" value="Unassembled WGS sequence"/>
</dbReference>
<feature type="compositionally biased region" description="Basic and acidic residues" evidence="1">
    <location>
        <begin position="1"/>
        <end position="19"/>
    </location>
</feature>
<dbReference type="Proteomes" id="UP000681967">
    <property type="component" value="Unassembled WGS sequence"/>
</dbReference>
<proteinExistence type="predicted"/>
<feature type="region of interest" description="Disordered" evidence="1">
    <location>
        <begin position="1"/>
        <end position="35"/>
    </location>
</feature>
<dbReference type="Proteomes" id="UP000663856">
    <property type="component" value="Unassembled WGS sequence"/>
</dbReference>
<accession>A0A816QST6</accession>
<dbReference type="EMBL" id="CAJOBJ010000434">
    <property type="protein sequence ID" value="CAF3822348.1"/>
    <property type="molecule type" value="Genomic_DNA"/>
</dbReference>
<dbReference type="EMBL" id="CAJNRF010004897">
    <property type="protein sequence ID" value="CAF2065155.1"/>
    <property type="molecule type" value="Genomic_DNA"/>
</dbReference>
<evidence type="ECO:0000313" key="7">
    <source>
        <dbReference type="EMBL" id="CAF4364161.1"/>
    </source>
</evidence>
<evidence type="ECO:0000313" key="3">
    <source>
        <dbReference type="EMBL" id="CAF1634836.1"/>
    </source>
</evidence>
<evidence type="ECO:0000313" key="4">
    <source>
        <dbReference type="EMBL" id="CAF2065155.1"/>
    </source>
</evidence>
<evidence type="ECO:0000313" key="10">
    <source>
        <dbReference type="Proteomes" id="UP000663856"/>
    </source>
</evidence>
<evidence type="ECO:0000313" key="6">
    <source>
        <dbReference type="EMBL" id="CAF3822348.1"/>
    </source>
</evidence>